<dbReference type="Pfam" id="PF14252">
    <property type="entry name" value="DUF4347"/>
    <property type="match status" value="1"/>
</dbReference>
<organism evidence="2 3">
    <name type="scientific">Sulfurisoma sediminicola</name>
    <dbReference type="NCBI Taxonomy" id="1381557"/>
    <lineage>
        <taxon>Bacteria</taxon>
        <taxon>Pseudomonadati</taxon>
        <taxon>Pseudomonadota</taxon>
        <taxon>Betaproteobacteria</taxon>
        <taxon>Nitrosomonadales</taxon>
        <taxon>Sterolibacteriaceae</taxon>
        <taxon>Sulfurisoma</taxon>
    </lineage>
</organism>
<dbReference type="PANTHER" id="PTHR42754:SF1">
    <property type="entry name" value="LIPOPROTEIN"/>
    <property type="match status" value="1"/>
</dbReference>
<feature type="domain" description="DUF4347" evidence="1">
    <location>
        <begin position="5"/>
        <end position="156"/>
    </location>
</feature>
<accession>A0A497XEK0</accession>
<proteinExistence type="predicted"/>
<dbReference type="Gene3D" id="2.150.10.10">
    <property type="entry name" value="Serralysin-like metalloprotease, C-terminal"/>
    <property type="match status" value="1"/>
</dbReference>
<sequence>MGKSIVFIDERVSDLQSLIEGFAPDTEWFLLRGDEDGVAQIARTLAKRSRLDSVHIVSHGSAGSLLLGNGTLDSDTLPAYQAAMSAIGASLATDGDILLYGCDVAQGSDGAAFLAQMAAFTGADIAASNNLTGGSTTGGDWVLESQVGAIESATLSASNYEATLVANTSPSFGIGDGKVTTAIGGGADGAYGVVVQPDGKIVVGGESYNGSNYDYAVVRYNADGSLDATFDGDGKLTTAVGAGDDFGRAGILMQPDGKLVVAGHASYDFALVRYNPDGSLDASFDGDGKVVTPVRNNDDAATDIALQADGKIVVAGLSWDDSFSSYDFAVVRYNGDGSLDTTFDTDGKVFTDFGYGYDAANGMVVQADGKIVAAGYASNGANLDIALVRYNTDGSLDGGFGTGGKVATAVGASNDSAESVTLQADGKILATGWTYTGAEYDLALVRYNTDGSLDTSFDTDGIVTTAVGSNASEACDVAVQGDGKILVGGYVHNGTNYDFLLARYNVDGSLDGGFGNTGKASVAVGPSNDQAYSIAVQSDGKIVVAGLASNGGNDDFAVVRFNADGSLDTGFDAVSTLNGVAAFVEGGPVVVLDPTVQIADAELAAMGDYAGANVTLTRQGGPNPEDTFSAVGNLGFTGGDAILSGVTIGTATNAGGTLMLTFNANATQARVDEALSSIAYSNSSGTPPASVQIGWTFSDGNTGAQGSGGPMSAIGSTTVNIAAIPNPNTAPSFGIGDGKVTTAIGSGADAGYRVALQPDGRIVVAGISHNGSNLDFALARYNADGSLDSTFDGDGMLTTAIGGGDDYGYGLTVQPDGRILVAGQSWNGSTYTDFALVRYNADGSLDTTFSGDGMLTTAVGWADDGGYDVTLQADGRILVAGAGWVGSNGDFALVRYNTDGSLDTSFDGDGMVTTAIGTYHDYGQSVTVQPDGKILVAGVSDSGNIYFALVRYNADGSLDTTFSGDGMLTTAIGAGDDRGASLALQADGRILVTGHSWNGSNSDFVLVRYNADGSLDTSFDGDGKLTTVIGAGDDGSNRLTLQPDGRILVAGISHNGSNYDLALVRYNTDGSLDTTFDGDGKLTTAIGAGDDWGYSVAVQPDGQILVAGASDNGSNSDFALVRYNPDGSLDTHFDSNFVSTLNVTASYITGSPAAVLDSNVQIYDAELAVAGNYGGASLRLSRSGGASPQDVFSAKPGGTLAALMSGGDLIVDGTAIGTVIANAGGSLELSFNGNATQSLLDSAVQQIAYSNIAGSPPPSVQIVWTFSDGNAGAQGTGGALSAFGRTSVQLNVVIGGIGDDTLDGRFGNATLVGGQGSDLYFVDNAYDRVVELPFEGTDAVQASVTYCLPQNVEDLVLTGSLAINGIGNRQNNHIVGNAASNCLFGDAGNDVIEAGPGDLVFGGAGRDEVQIRLSRMVDAIGSFEEEISLSRTSDGMVYIGLRRDGGFVNVLAEDSYTKTSGFLGGSFEPKAPVEGATETLRILDACGQDVYGAIDLRLGRAGGGFAGEPPTYAALAFGA</sequence>
<dbReference type="RefSeq" id="WP_121241747.1">
    <property type="nucleotide sequence ID" value="NZ_BHVV01000008.1"/>
</dbReference>
<evidence type="ECO:0000313" key="2">
    <source>
        <dbReference type="EMBL" id="RLJ65139.1"/>
    </source>
</evidence>
<dbReference type="Pfam" id="PF17164">
    <property type="entry name" value="DUF5122"/>
    <property type="match status" value="14"/>
</dbReference>
<keyword evidence="3" id="KW-1185">Reference proteome</keyword>
<dbReference type="SUPFAM" id="SSF51120">
    <property type="entry name" value="beta-Roll"/>
    <property type="match status" value="1"/>
</dbReference>
<dbReference type="SUPFAM" id="SSF75011">
    <property type="entry name" value="3-carboxy-cis,cis-mucoante lactonizing enzyme"/>
    <property type="match status" value="1"/>
</dbReference>
<name>A0A497XEK0_9PROT</name>
<dbReference type="Gene3D" id="2.80.10.50">
    <property type="match status" value="8"/>
</dbReference>
<dbReference type="InterPro" id="IPR025592">
    <property type="entry name" value="DUF4347"/>
</dbReference>
<evidence type="ECO:0000259" key="1">
    <source>
        <dbReference type="Pfam" id="PF14252"/>
    </source>
</evidence>
<dbReference type="NCBIfam" id="TIGR02608">
    <property type="entry name" value="delta_60_rpt"/>
    <property type="match status" value="14"/>
</dbReference>
<protein>
    <submittedName>
        <fullName evidence="2">Putative delta-60 repeat protein</fullName>
    </submittedName>
</protein>
<dbReference type="InterPro" id="IPR013431">
    <property type="entry name" value="Delta_60_rpt"/>
</dbReference>
<evidence type="ECO:0000313" key="3">
    <source>
        <dbReference type="Proteomes" id="UP000268908"/>
    </source>
</evidence>
<comment type="caution">
    <text evidence="2">The sequence shown here is derived from an EMBL/GenBank/DDBJ whole genome shotgun (WGS) entry which is preliminary data.</text>
</comment>
<gene>
    <name evidence="2" type="ORF">DFR35_1795</name>
</gene>
<dbReference type="Proteomes" id="UP000268908">
    <property type="component" value="Unassembled WGS sequence"/>
</dbReference>
<reference evidence="2 3" key="1">
    <citation type="submission" date="2018-10" db="EMBL/GenBank/DDBJ databases">
        <title>Genomic Encyclopedia of Type Strains, Phase IV (KMG-IV): sequencing the most valuable type-strain genomes for metagenomic binning, comparative biology and taxonomic classification.</title>
        <authorList>
            <person name="Goeker M."/>
        </authorList>
    </citation>
    <scope>NUCLEOTIDE SEQUENCE [LARGE SCALE GENOMIC DNA]</scope>
    <source>
        <strain evidence="2 3">DSM 26916</strain>
    </source>
</reference>
<dbReference type="InterPro" id="IPR011049">
    <property type="entry name" value="Serralysin-like_metalloprot_C"/>
</dbReference>
<dbReference type="OrthoDB" id="6091599at2"/>
<dbReference type="EMBL" id="RCCI01000005">
    <property type="protein sequence ID" value="RLJ65139.1"/>
    <property type="molecule type" value="Genomic_DNA"/>
</dbReference>
<dbReference type="PANTHER" id="PTHR42754">
    <property type="entry name" value="ENDOGLUCANASE"/>
    <property type="match status" value="1"/>
</dbReference>
<dbReference type="SUPFAM" id="SSF63829">
    <property type="entry name" value="Calcium-dependent phosphotriesterase"/>
    <property type="match status" value="2"/>
</dbReference>